<dbReference type="OrthoDB" id="10558492at2759"/>
<dbReference type="RefSeq" id="XP_008613912.1">
    <property type="nucleotide sequence ID" value="XM_008615690.1"/>
</dbReference>
<dbReference type="AlphaFoldDB" id="T0RKC3"/>
<accession>T0RKC3</accession>
<evidence type="ECO:0000313" key="3">
    <source>
        <dbReference type="EMBL" id="EQC32768.1"/>
    </source>
</evidence>
<keyword evidence="4" id="KW-1185">Reference proteome</keyword>
<name>T0RKC3_SAPDV</name>
<feature type="chain" id="PRO_5004584030" evidence="2">
    <location>
        <begin position="30"/>
        <end position="228"/>
    </location>
</feature>
<evidence type="ECO:0000313" key="4">
    <source>
        <dbReference type="Proteomes" id="UP000030762"/>
    </source>
</evidence>
<reference evidence="3 4" key="1">
    <citation type="submission" date="2012-04" db="EMBL/GenBank/DDBJ databases">
        <title>The Genome Sequence of Saprolegnia declina VS20.</title>
        <authorList>
            <consortium name="The Broad Institute Genome Sequencing Platform"/>
            <person name="Russ C."/>
            <person name="Nusbaum C."/>
            <person name="Tyler B."/>
            <person name="van West P."/>
            <person name="Dieguez-Uribeondo J."/>
            <person name="de Bruijn I."/>
            <person name="Tripathy S."/>
            <person name="Jiang R."/>
            <person name="Young S.K."/>
            <person name="Zeng Q."/>
            <person name="Gargeya S."/>
            <person name="Fitzgerald M."/>
            <person name="Haas B."/>
            <person name="Abouelleil A."/>
            <person name="Alvarado L."/>
            <person name="Arachchi H.M."/>
            <person name="Berlin A."/>
            <person name="Chapman S.B."/>
            <person name="Goldberg J."/>
            <person name="Griggs A."/>
            <person name="Gujja S."/>
            <person name="Hansen M."/>
            <person name="Howarth C."/>
            <person name="Imamovic A."/>
            <person name="Larimer J."/>
            <person name="McCowen C."/>
            <person name="Montmayeur A."/>
            <person name="Murphy C."/>
            <person name="Neiman D."/>
            <person name="Pearson M."/>
            <person name="Priest M."/>
            <person name="Roberts A."/>
            <person name="Saif S."/>
            <person name="Shea T."/>
            <person name="Sisk P."/>
            <person name="Sykes S."/>
            <person name="Wortman J."/>
            <person name="Nusbaum C."/>
            <person name="Birren B."/>
        </authorList>
    </citation>
    <scope>NUCLEOTIDE SEQUENCE [LARGE SCALE GENOMIC DNA]</scope>
    <source>
        <strain evidence="3 4">VS20</strain>
    </source>
</reference>
<feature type="signal peptide" evidence="2">
    <location>
        <begin position="1"/>
        <end position="29"/>
    </location>
</feature>
<sequence length="228" mass="24262">MIGAPNAHFIYMLRRLLVVSLALAVSGDAAPSPVGVDPVAGACSRVVTQQLRDGQALRTGVFLDCANVLRTATAFDITTRVQWATFIQTSSCLHAVRIVQGMYNGVVPPCWVSPGTTTQAVATMSLEAFGTVVLRLPTPSPSTSMPSTPTTSTGTPTPVPSSGRPLPTPHWPDANSSYPDHVVPTMRNNSTDDYSQYRLYFDGASSASIDGSLYVLLAVAVDMLFWDV</sequence>
<feature type="compositionally biased region" description="Low complexity" evidence="1">
    <location>
        <begin position="141"/>
        <end position="162"/>
    </location>
</feature>
<dbReference type="GeneID" id="19950467"/>
<organism evidence="3 4">
    <name type="scientific">Saprolegnia diclina (strain VS20)</name>
    <dbReference type="NCBI Taxonomy" id="1156394"/>
    <lineage>
        <taxon>Eukaryota</taxon>
        <taxon>Sar</taxon>
        <taxon>Stramenopiles</taxon>
        <taxon>Oomycota</taxon>
        <taxon>Saprolegniomycetes</taxon>
        <taxon>Saprolegniales</taxon>
        <taxon>Saprolegniaceae</taxon>
        <taxon>Saprolegnia</taxon>
    </lineage>
</organism>
<dbReference type="EMBL" id="JH767162">
    <property type="protein sequence ID" value="EQC32768.1"/>
    <property type="molecule type" value="Genomic_DNA"/>
</dbReference>
<dbReference type="VEuPathDB" id="FungiDB:SDRG_09740"/>
<dbReference type="Proteomes" id="UP000030762">
    <property type="component" value="Unassembled WGS sequence"/>
</dbReference>
<evidence type="ECO:0000256" key="2">
    <source>
        <dbReference type="SAM" id="SignalP"/>
    </source>
</evidence>
<protein>
    <submittedName>
        <fullName evidence="3">Uncharacterized protein</fullName>
    </submittedName>
</protein>
<proteinExistence type="predicted"/>
<evidence type="ECO:0000256" key="1">
    <source>
        <dbReference type="SAM" id="MobiDB-lite"/>
    </source>
</evidence>
<feature type="region of interest" description="Disordered" evidence="1">
    <location>
        <begin position="139"/>
        <end position="170"/>
    </location>
</feature>
<dbReference type="InParanoid" id="T0RKC3"/>
<gene>
    <name evidence="3" type="ORF">SDRG_09740</name>
</gene>
<keyword evidence="2" id="KW-0732">Signal</keyword>